<evidence type="ECO:0000313" key="2">
    <source>
        <dbReference type="Proteomes" id="UP000488936"/>
    </source>
</evidence>
<sequence>MKKIYLVIVFVVLFRPVIPVVEYAINYEYIATVLCVNTDKPELQCNGKCHVAKEMTKSLEKEGKVALEKLSLTFDFQIPPSFDYPLSSHSINILIHTPNKYVNNYYYLLSPFLLDPPIV</sequence>
<comment type="caution">
    <text evidence="1">The sequence shown here is derived from an EMBL/GenBank/DDBJ whole genome shotgun (WGS) entry which is preliminary data.</text>
</comment>
<reference evidence="1 2" key="1">
    <citation type="journal article" date="2006" name="Int. J. Syst. Evol. Microbiol.">
        <title>Myroides pelagicus sp. nov., isolated from seawater in Thailand.</title>
        <authorList>
            <person name="Yoon J."/>
            <person name="Maneerat S."/>
            <person name="Kawai F."/>
            <person name="Yokota A."/>
        </authorList>
    </citation>
    <scope>NUCLEOTIDE SEQUENCE [LARGE SCALE GENOMIC DNA]</scope>
    <source>
        <strain evidence="1 2">SM1T</strain>
    </source>
</reference>
<organism evidence="1 2">
    <name type="scientific">Myroides pelagicus</name>
    <dbReference type="NCBI Taxonomy" id="270914"/>
    <lineage>
        <taxon>Bacteria</taxon>
        <taxon>Pseudomonadati</taxon>
        <taxon>Bacteroidota</taxon>
        <taxon>Flavobacteriia</taxon>
        <taxon>Flavobacteriales</taxon>
        <taxon>Flavobacteriaceae</taxon>
        <taxon>Myroides</taxon>
    </lineage>
</organism>
<name>A0A7K1GQ75_9FLAO</name>
<dbReference type="OrthoDB" id="980645at2"/>
<dbReference type="Proteomes" id="UP000488936">
    <property type="component" value="Unassembled WGS sequence"/>
</dbReference>
<dbReference type="RefSeq" id="WP_155036525.1">
    <property type="nucleotide sequence ID" value="NZ_JAYMMG010000022.1"/>
</dbReference>
<dbReference type="AlphaFoldDB" id="A0A7K1GQ75"/>
<dbReference type="EMBL" id="WMJY01000030">
    <property type="protein sequence ID" value="MTH30543.1"/>
    <property type="molecule type" value="Genomic_DNA"/>
</dbReference>
<gene>
    <name evidence="1" type="ORF">GJV77_11605</name>
</gene>
<accession>A0A7K1GQ75</accession>
<evidence type="ECO:0000313" key="1">
    <source>
        <dbReference type="EMBL" id="MTH30543.1"/>
    </source>
</evidence>
<keyword evidence="2" id="KW-1185">Reference proteome</keyword>
<protein>
    <submittedName>
        <fullName evidence="1">Uncharacterized protein</fullName>
    </submittedName>
</protein>
<proteinExistence type="predicted"/>